<dbReference type="InterPro" id="IPR020843">
    <property type="entry name" value="ER"/>
</dbReference>
<dbReference type="GeneID" id="83202389"/>
<proteinExistence type="predicted"/>
<dbReference type="GO" id="GO:0016491">
    <property type="term" value="F:oxidoreductase activity"/>
    <property type="evidence" value="ECO:0007669"/>
    <property type="project" value="InterPro"/>
</dbReference>
<dbReference type="Gene3D" id="3.40.50.720">
    <property type="entry name" value="NAD(P)-binding Rossmann-like Domain"/>
    <property type="match status" value="1"/>
</dbReference>
<dbReference type="OrthoDB" id="3509362at2759"/>
<dbReference type="Pfam" id="PF13602">
    <property type="entry name" value="ADH_zinc_N_2"/>
    <property type="match status" value="1"/>
</dbReference>
<dbReference type="InterPro" id="IPR052585">
    <property type="entry name" value="Lipid_raft_assoc_Zn_ADH"/>
</dbReference>
<keyword evidence="3" id="KW-1185">Reference proteome</keyword>
<feature type="domain" description="Enoyl reductase (ER)" evidence="1">
    <location>
        <begin position="24"/>
        <end position="341"/>
    </location>
</feature>
<dbReference type="InterPro" id="IPR011032">
    <property type="entry name" value="GroES-like_sf"/>
</dbReference>
<reference evidence="2" key="2">
    <citation type="journal article" date="2023" name="IMA Fungus">
        <title>Comparative genomic study of the Penicillium genus elucidates a diverse pangenome and 15 lateral gene transfer events.</title>
        <authorList>
            <person name="Petersen C."/>
            <person name="Sorensen T."/>
            <person name="Nielsen M.R."/>
            <person name="Sondergaard T.E."/>
            <person name="Sorensen J.L."/>
            <person name="Fitzpatrick D.A."/>
            <person name="Frisvad J.C."/>
            <person name="Nielsen K.L."/>
        </authorList>
    </citation>
    <scope>NUCLEOTIDE SEQUENCE</scope>
    <source>
        <strain evidence="2">IBT 19713</strain>
    </source>
</reference>
<dbReference type="SUPFAM" id="SSF51735">
    <property type="entry name" value="NAD(P)-binding Rossmann-fold domains"/>
    <property type="match status" value="1"/>
</dbReference>
<name>A0A9W9NZP5_9EURO</name>
<evidence type="ECO:0000313" key="3">
    <source>
        <dbReference type="Proteomes" id="UP001150941"/>
    </source>
</evidence>
<dbReference type="Gene3D" id="3.90.180.10">
    <property type="entry name" value="Medium-chain alcohol dehydrogenases, catalytic domain"/>
    <property type="match status" value="1"/>
</dbReference>
<dbReference type="SMART" id="SM00829">
    <property type="entry name" value="PKS_ER"/>
    <property type="match status" value="1"/>
</dbReference>
<protein>
    <recommendedName>
        <fullName evidence="1">Enoyl reductase (ER) domain-containing protein</fullName>
    </recommendedName>
</protein>
<organism evidence="2 3">
    <name type="scientific">Penicillium chermesinum</name>
    <dbReference type="NCBI Taxonomy" id="63820"/>
    <lineage>
        <taxon>Eukaryota</taxon>
        <taxon>Fungi</taxon>
        <taxon>Dikarya</taxon>
        <taxon>Ascomycota</taxon>
        <taxon>Pezizomycotina</taxon>
        <taxon>Eurotiomycetes</taxon>
        <taxon>Eurotiomycetidae</taxon>
        <taxon>Eurotiales</taxon>
        <taxon>Aspergillaceae</taxon>
        <taxon>Penicillium</taxon>
    </lineage>
</organism>
<dbReference type="Pfam" id="PF08240">
    <property type="entry name" value="ADH_N"/>
    <property type="match status" value="1"/>
</dbReference>
<dbReference type="AlphaFoldDB" id="A0A9W9NZP5"/>
<comment type="caution">
    <text evidence="2">The sequence shown here is derived from an EMBL/GenBank/DDBJ whole genome shotgun (WGS) entry which is preliminary data.</text>
</comment>
<dbReference type="InterPro" id="IPR013154">
    <property type="entry name" value="ADH-like_N"/>
</dbReference>
<dbReference type="CDD" id="cd08267">
    <property type="entry name" value="MDR1"/>
    <property type="match status" value="1"/>
</dbReference>
<dbReference type="RefSeq" id="XP_058330826.1">
    <property type="nucleotide sequence ID" value="XM_058475086.1"/>
</dbReference>
<reference evidence="2" key="1">
    <citation type="submission" date="2022-11" db="EMBL/GenBank/DDBJ databases">
        <authorList>
            <person name="Petersen C."/>
        </authorList>
    </citation>
    <scope>NUCLEOTIDE SEQUENCE</scope>
    <source>
        <strain evidence="2">IBT 19713</strain>
    </source>
</reference>
<sequence length="346" mass="36836">MPLSEGLLAPLTMRAWTRSQRGPARKVLELTTGLPTPGIPTGSSEDVLIRVSHVALQSNSQMFMDVIPGLPFTGPWVPEIELAGEVVAAGAGAPAELRDPGTHVVGFTKVPRDLLLGHGVLAEYVRISGSQLARIDPSVDLAPASGINGCGSTALKMIRAVGVREGHTVLVNGASGSVGAVLVQLCKLRGARVVGVASGGNEALVRSFGVDDFIDYRAHDSLPAYLAQQYGDKPFDYVLDCVGTQALFANSPMYLKDTGALSLDTILQLLTQSMATHIAGGVSRKYIMFSALPNREDAIYLVRLLEEDKITIPVDSIFDMEDAVHAYERIVTKRARGKVVIKVHGS</sequence>
<dbReference type="SUPFAM" id="SSF50129">
    <property type="entry name" value="GroES-like"/>
    <property type="match status" value="1"/>
</dbReference>
<dbReference type="EMBL" id="JAPQKS010000004">
    <property type="protein sequence ID" value="KAJ5232834.1"/>
    <property type="molecule type" value="Genomic_DNA"/>
</dbReference>
<dbReference type="PANTHER" id="PTHR43482">
    <property type="entry name" value="PROTEIN AST1-RELATED"/>
    <property type="match status" value="1"/>
</dbReference>
<accession>A0A9W9NZP5</accession>
<dbReference type="InterPro" id="IPR036291">
    <property type="entry name" value="NAD(P)-bd_dom_sf"/>
</dbReference>
<gene>
    <name evidence="2" type="ORF">N7468_005790</name>
</gene>
<evidence type="ECO:0000313" key="2">
    <source>
        <dbReference type="EMBL" id="KAJ5232834.1"/>
    </source>
</evidence>
<dbReference type="Proteomes" id="UP001150941">
    <property type="component" value="Unassembled WGS sequence"/>
</dbReference>
<evidence type="ECO:0000259" key="1">
    <source>
        <dbReference type="SMART" id="SM00829"/>
    </source>
</evidence>
<dbReference type="PANTHER" id="PTHR43482:SF1">
    <property type="entry name" value="PROTEIN AST1-RELATED"/>
    <property type="match status" value="1"/>
</dbReference>